<comment type="caution">
    <text evidence="2">The sequence shown here is derived from an EMBL/GenBank/DDBJ whole genome shotgun (WGS) entry which is preliminary data.</text>
</comment>
<accession>A0AAN7GXX6</accession>
<dbReference type="EMBL" id="MU865308">
    <property type="protein sequence ID" value="KAK4229441.1"/>
    <property type="molecule type" value="Genomic_DNA"/>
</dbReference>
<proteinExistence type="predicted"/>
<dbReference type="InterPro" id="IPR036047">
    <property type="entry name" value="F-box-like_dom_sf"/>
</dbReference>
<evidence type="ECO:0008006" key="4">
    <source>
        <dbReference type="Google" id="ProtNLM"/>
    </source>
</evidence>
<feature type="region of interest" description="Disordered" evidence="1">
    <location>
        <begin position="25"/>
        <end position="47"/>
    </location>
</feature>
<sequence>MIEFLYQSLAAMEGAVRPFTREDHREKELKLQRNGKHTPRRSQTQHEYYIPTPPVFTLYTITPSPSPRDDDSKQLSTTASGSSSRQKVEERSRPAPPRPALGPPRRSYSVTDHEPIPYHHRPSSRLQLMDLPPEIHYAIFDFLDPIDSTCFGLASRNLYAIHRRLNGTVPLSARREGPNELEWAWHLAGNIRTNPPPSPTTAAETDKDEQVIVRTKPGVISSERLSSLRVRGQAYCRKCGVTRCQLHKHIQQWIGDEYEYCSVKKRFGPIAPEGAKSYCFMSKPGDETRCGRHFVRRNKVVLK</sequence>
<evidence type="ECO:0000313" key="2">
    <source>
        <dbReference type="EMBL" id="KAK4229441.1"/>
    </source>
</evidence>
<dbReference type="CDD" id="cd09917">
    <property type="entry name" value="F-box_SF"/>
    <property type="match status" value="1"/>
</dbReference>
<dbReference type="SUPFAM" id="SSF81383">
    <property type="entry name" value="F-box domain"/>
    <property type="match status" value="1"/>
</dbReference>
<feature type="compositionally biased region" description="Polar residues" evidence="1">
    <location>
        <begin position="74"/>
        <end position="85"/>
    </location>
</feature>
<organism evidence="2 3">
    <name type="scientific">Podospora fimiseda</name>
    <dbReference type="NCBI Taxonomy" id="252190"/>
    <lineage>
        <taxon>Eukaryota</taxon>
        <taxon>Fungi</taxon>
        <taxon>Dikarya</taxon>
        <taxon>Ascomycota</taxon>
        <taxon>Pezizomycotina</taxon>
        <taxon>Sordariomycetes</taxon>
        <taxon>Sordariomycetidae</taxon>
        <taxon>Sordariales</taxon>
        <taxon>Podosporaceae</taxon>
        <taxon>Podospora</taxon>
    </lineage>
</organism>
<reference evidence="2" key="2">
    <citation type="submission" date="2023-05" db="EMBL/GenBank/DDBJ databases">
        <authorList>
            <consortium name="Lawrence Berkeley National Laboratory"/>
            <person name="Steindorff A."/>
            <person name="Hensen N."/>
            <person name="Bonometti L."/>
            <person name="Westerberg I."/>
            <person name="Brannstrom I.O."/>
            <person name="Guillou S."/>
            <person name="Cros-Aarteil S."/>
            <person name="Calhoun S."/>
            <person name="Haridas S."/>
            <person name="Kuo A."/>
            <person name="Mondo S."/>
            <person name="Pangilinan J."/>
            <person name="Riley R."/>
            <person name="Labutti K."/>
            <person name="Andreopoulos B."/>
            <person name="Lipzen A."/>
            <person name="Chen C."/>
            <person name="Yanf M."/>
            <person name="Daum C."/>
            <person name="Ng V."/>
            <person name="Clum A."/>
            <person name="Ohm R."/>
            <person name="Martin F."/>
            <person name="Silar P."/>
            <person name="Natvig D."/>
            <person name="Lalanne C."/>
            <person name="Gautier V."/>
            <person name="Ament-Velasquez S.L."/>
            <person name="Kruys A."/>
            <person name="Hutchinson M.I."/>
            <person name="Powell A.J."/>
            <person name="Barry K."/>
            <person name="Miller A.N."/>
            <person name="Grigoriev I.V."/>
            <person name="Debuchy R."/>
            <person name="Gladieux P."/>
            <person name="Thoren M.H."/>
            <person name="Johannesson H."/>
        </authorList>
    </citation>
    <scope>NUCLEOTIDE SEQUENCE</scope>
    <source>
        <strain evidence="2">CBS 990.96</strain>
    </source>
</reference>
<gene>
    <name evidence="2" type="ORF">QBC38DRAFT_109794</name>
</gene>
<keyword evidence="3" id="KW-1185">Reference proteome</keyword>
<evidence type="ECO:0000313" key="3">
    <source>
        <dbReference type="Proteomes" id="UP001301958"/>
    </source>
</evidence>
<evidence type="ECO:0000256" key="1">
    <source>
        <dbReference type="SAM" id="MobiDB-lite"/>
    </source>
</evidence>
<feature type="region of interest" description="Disordered" evidence="1">
    <location>
        <begin position="59"/>
        <end position="121"/>
    </location>
</feature>
<reference evidence="2" key="1">
    <citation type="journal article" date="2023" name="Mol. Phylogenet. Evol.">
        <title>Genome-scale phylogeny and comparative genomics of the fungal order Sordariales.</title>
        <authorList>
            <person name="Hensen N."/>
            <person name="Bonometti L."/>
            <person name="Westerberg I."/>
            <person name="Brannstrom I.O."/>
            <person name="Guillou S."/>
            <person name="Cros-Aarteil S."/>
            <person name="Calhoun S."/>
            <person name="Haridas S."/>
            <person name="Kuo A."/>
            <person name="Mondo S."/>
            <person name="Pangilinan J."/>
            <person name="Riley R."/>
            <person name="LaButti K."/>
            <person name="Andreopoulos B."/>
            <person name="Lipzen A."/>
            <person name="Chen C."/>
            <person name="Yan M."/>
            <person name="Daum C."/>
            <person name="Ng V."/>
            <person name="Clum A."/>
            <person name="Steindorff A."/>
            <person name="Ohm R.A."/>
            <person name="Martin F."/>
            <person name="Silar P."/>
            <person name="Natvig D.O."/>
            <person name="Lalanne C."/>
            <person name="Gautier V."/>
            <person name="Ament-Velasquez S.L."/>
            <person name="Kruys A."/>
            <person name="Hutchinson M.I."/>
            <person name="Powell A.J."/>
            <person name="Barry K."/>
            <person name="Miller A.N."/>
            <person name="Grigoriev I.V."/>
            <person name="Debuchy R."/>
            <person name="Gladieux P."/>
            <person name="Hiltunen Thoren M."/>
            <person name="Johannesson H."/>
        </authorList>
    </citation>
    <scope>NUCLEOTIDE SEQUENCE</scope>
    <source>
        <strain evidence="2">CBS 990.96</strain>
    </source>
</reference>
<dbReference type="Proteomes" id="UP001301958">
    <property type="component" value="Unassembled WGS sequence"/>
</dbReference>
<name>A0AAN7GXX6_9PEZI</name>
<dbReference type="AlphaFoldDB" id="A0AAN7GXX6"/>
<protein>
    <recommendedName>
        <fullName evidence="4">F-box domain-containing protein</fullName>
    </recommendedName>
</protein>